<sequence>VSVSCDLLTPPEELTESALIDRQICVSVGLLSVLVNLIGIIRNQRPSSTQLIPDK</sequence>
<feature type="non-terminal residue" evidence="1">
    <location>
        <position position="1"/>
    </location>
</feature>
<evidence type="ECO:0000313" key="2">
    <source>
        <dbReference type="Proteomes" id="UP000728185"/>
    </source>
</evidence>
<dbReference type="Proteomes" id="UP000728185">
    <property type="component" value="Unassembled WGS sequence"/>
</dbReference>
<protein>
    <submittedName>
        <fullName evidence="1">Uncharacterized protein</fullName>
    </submittedName>
</protein>
<gene>
    <name evidence="1" type="ORF">FBUS_08707</name>
</gene>
<dbReference type="AlphaFoldDB" id="A0A8E0S0N3"/>
<keyword evidence="2" id="KW-1185">Reference proteome</keyword>
<dbReference type="EMBL" id="LUCM01001971">
    <property type="protein sequence ID" value="KAA0198050.1"/>
    <property type="molecule type" value="Genomic_DNA"/>
</dbReference>
<comment type="caution">
    <text evidence="1">The sequence shown here is derived from an EMBL/GenBank/DDBJ whole genome shotgun (WGS) entry which is preliminary data.</text>
</comment>
<organism evidence="1 2">
    <name type="scientific">Fasciolopsis buskii</name>
    <dbReference type="NCBI Taxonomy" id="27845"/>
    <lineage>
        <taxon>Eukaryota</taxon>
        <taxon>Metazoa</taxon>
        <taxon>Spiralia</taxon>
        <taxon>Lophotrochozoa</taxon>
        <taxon>Platyhelminthes</taxon>
        <taxon>Trematoda</taxon>
        <taxon>Digenea</taxon>
        <taxon>Plagiorchiida</taxon>
        <taxon>Echinostomata</taxon>
        <taxon>Echinostomatoidea</taxon>
        <taxon>Fasciolidae</taxon>
        <taxon>Fasciolopsis</taxon>
    </lineage>
</organism>
<proteinExistence type="predicted"/>
<reference evidence="1" key="1">
    <citation type="submission" date="2019-05" db="EMBL/GenBank/DDBJ databases">
        <title>Annotation for the trematode Fasciolopsis buski.</title>
        <authorList>
            <person name="Choi Y.-J."/>
        </authorList>
    </citation>
    <scope>NUCLEOTIDE SEQUENCE</scope>
    <source>
        <strain evidence="1">HT</strain>
        <tissue evidence="1">Whole worm</tissue>
    </source>
</reference>
<name>A0A8E0S0N3_9TREM</name>
<accession>A0A8E0S0N3</accession>
<evidence type="ECO:0000313" key="1">
    <source>
        <dbReference type="EMBL" id="KAA0198050.1"/>
    </source>
</evidence>